<keyword evidence="3" id="KW-0805">Transcription regulation</keyword>
<evidence type="ECO:0000256" key="4">
    <source>
        <dbReference type="ARBA" id="ARBA00023163"/>
    </source>
</evidence>
<dbReference type="PROSITE" id="PS00675">
    <property type="entry name" value="SIGMA54_INTERACT_1"/>
    <property type="match status" value="1"/>
</dbReference>
<keyword evidence="1" id="KW-0547">Nucleotide-binding</keyword>
<protein>
    <submittedName>
        <fullName evidence="8">Sigma-54 dependent transcriptional regulator</fullName>
    </submittedName>
</protein>
<dbReference type="CDD" id="cd00009">
    <property type="entry name" value="AAA"/>
    <property type="match status" value="1"/>
</dbReference>
<dbReference type="InterPro" id="IPR025662">
    <property type="entry name" value="Sigma_54_int_dom_ATP-bd_1"/>
</dbReference>
<dbReference type="PRINTS" id="PR01590">
    <property type="entry name" value="HTHFIS"/>
</dbReference>
<evidence type="ECO:0000256" key="2">
    <source>
        <dbReference type="ARBA" id="ARBA00022840"/>
    </source>
</evidence>
<dbReference type="GO" id="GO:0043565">
    <property type="term" value="F:sequence-specific DNA binding"/>
    <property type="evidence" value="ECO:0007669"/>
    <property type="project" value="InterPro"/>
</dbReference>
<dbReference type="Gene3D" id="3.40.50.2300">
    <property type="match status" value="1"/>
</dbReference>
<dbReference type="InterPro" id="IPR025943">
    <property type="entry name" value="Sigma_54_int_dom_ATP-bd_2"/>
</dbReference>
<evidence type="ECO:0000313" key="8">
    <source>
        <dbReference type="EMBL" id="MDJ1482063.1"/>
    </source>
</evidence>
<keyword evidence="4" id="KW-0804">Transcription</keyword>
<dbReference type="Pfam" id="PF00158">
    <property type="entry name" value="Sigma54_activat"/>
    <property type="match status" value="1"/>
</dbReference>
<dbReference type="RefSeq" id="WP_313980684.1">
    <property type="nucleotide sequence ID" value="NZ_JASJOS010000006.1"/>
</dbReference>
<evidence type="ECO:0000256" key="3">
    <source>
        <dbReference type="ARBA" id="ARBA00023015"/>
    </source>
</evidence>
<dbReference type="AlphaFoldDB" id="A0AAE3QSV3"/>
<dbReference type="InterPro" id="IPR009057">
    <property type="entry name" value="Homeodomain-like_sf"/>
</dbReference>
<dbReference type="InterPro" id="IPR002197">
    <property type="entry name" value="HTH_Fis"/>
</dbReference>
<dbReference type="InterPro" id="IPR011006">
    <property type="entry name" value="CheY-like_superfamily"/>
</dbReference>
<sequence>MTKPSLLIIDDEVKLRSLLTRILELEGYTIWQVSTVRQGLQELEKHTDVLLILTDVRLPDGDGIDLLQKVKSKYPDIEVIVMTAYGTISDGVKAMKLGAFDYITKGDQDEQMLLTIEKAVEKAQLRKKVSELESKVNTQSGFDTIIGNAPAIANAINMARRVATADTSVLLEGETGTGKELFAQAIHQASTRKGKPFVAVNCSAFPKDLLESEMFGYRKGAFSGAVSDKKGLFEEADTGTLFLDEIGEMHTDLQSKLLRVLETQTFTKLGDTKPTKVNVRIVAATNRDLNKEAEKDHFRLDLYYRLSVFKIQIPALRERKEDIPALALHFCQYYALKTNKRIDSLAPEFIKQLLEYSWKGNIRELKNIIERAVILCDSDQLTEDLLPIEILSAKIDKAINHFETSISAIEKIHIQKILSLTGGNKPEAANLLGIGLTTLYRKMHEYGLE</sequence>
<feature type="domain" description="Sigma-54 factor interaction" evidence="6">
    <location>
        <begin position="145"/>
        <end position="374"/>
    </location>
</feature>
<dbReference type="Gene3D" id="3.40.50.300">
    <property type="entry name" value="P-loop containing nucleotide triphosphate hydrolases"/>
    <property type="match status" value="1"/>
</dbReference>
<name>A0AAE3QSV3_9BACT</name>
<dbReference type="InterPro" id="IPR058031">
    <property type="entry name" value="AAA_lid_NorR"/>
</dbReference>
<dbReference type="GO" id="GO:0000160">
    <property type="term" value="P:phosphorelay signal transduction system"/>
    <property type="evidence" value="ECO:0007669"/>
    <property type="project" value="InterPro"/>
</dbReference>
<dbReference type="SMART" id="SM00382">
    <property type="entry name" value="AAA"/>
    <property type="match status" value="1"/>
</dbReference>
<evidence type="ECO:0000259" key="6">
    <source>
        <dbReference type="PROSITE" id="PS50045"/>
    </source>
</evidence>
<dbReference type="PROSITE" id="PS00676">
    <property type="entry name" value="SIGMA54_INTERACT_2"/>
    <property type="match status" value="1"/>
</dbReference>
<dbReference type="Gene3D" id="1.10.10.60">
    <property type="entry name" value="Homeodomain-like"/>
    <property type="match status" value="1"/>
</dbReference>
<reference evidence="8" key="1">
    <citation type="submission" date="2023-05" db="EMBL/GenBank/DDBJ databases">
        <authorList>
            <person name="Zhang X."/>
        </authorList>
    </citation>
    <scope>NUCLEOTIDE SEQUENCE</scope>
    <source>
        <strain evidence="8">YF14B1</strain>
    </source>
</reference>
<dbReference type="EMBL" id="JASJOS010000006">
    <property type="protein sequence ID" value="MDJ1482063.1"/>
    <property type="molecule type" value="Genomic_DNA"/>
</dbReference>
<keyword evidence="5" id="KW-0597">Phosphoprotein</keyword>
<dbReference type="FunFam" id="3.40.50.300:FF:000006">
    <property type="entry name" value="DNA-binding transcriptional regulator NtrC"/>
    <property type="match status" value="1"/>
</dbReference>
<dbReference type="GO" id="GO:0005524">
    <property type="term" value="F:ATP binding"/>
    <property type="evidence" value="ECO:0007669"/>
    <property type="project" value="UniProtKB-KW"/>
</dbReference>
<accession>A0AAE3QSV3</accession>
<feature type="domain" description="Response regulatory" evidence="7">
    <location>
        <begin position="5"/>
        <end position="120"/>
    </location>
</feature>
<keyword evidence="2" id="KW-0067">ATP-binding</keyword>
<proteinExistence type="predicted"/>
<organism evidence="8 9">
    <name type="scientific">Xanthocytophaga flava</name>
    <dbReference type="NCBI Taxonomy" id="3048013"/>
    <lineage>
        <taxon>Bacteria</taxon>
        <taxon>Pseudomonadati</taxon>
        <taxon>Bacteroidota</taxon>
        <taxon>Cytophagia</taxon>
        <taxon>Cytophagales</taxon>
        <taxon>Rhodocytophagaceae</taxon>
        <taxon>Xanthocytophaga</taxon>
    </lineage>
</organism>
<dbReference type="SUPFAM" id="SSF52540">
    <property type="entry name" value="P-loop containing nucleoside triphosphate hydrolases"/>
    <property type="match status" value="1"/>
</dbReference>
<dbReference type="PANTHER" id="PTHR32071:SF121">
    <property type="entry name" value="SIGMA L-DEPENDENT TRANSCRIPTIONAL REGULATOR YQIR-RELATED"/>
    <property type="match status" value="1"/>
</dbReference>
<evidence type="ECO:0000313" key="9">
    <source>
        <dbReference type="Proteomes" id="UP001241110"/>
    </source>
</evidence>
<dbReference type="PANTHER" id="PTHR32071">
    <property type="entry name" value="TRANSCRIPTIONAL REGULATORY PROTEIN"/>
    <property type="match status" value="1"/>
</dbReference>
<dbReference type="PROSITE" id="PS50045">
    <property type="entry name" value="SIGMA54_INTERACT_4"/>
    <property type="match status" value="1"/>
</dbReference>
<dbReference type="Pfam" id="PF00072">
    <property type="entry name" value="Response_reg"/>
    <property type="match status" value="1"/>
</dbReference>
<gene>
    <name evidence="8" type="ORF">QNI16_16290</name>
</gene>
<dbReference type="Pfam" id="PF02954">
    <property type="entry name" value="HTH_8"/>
    <property type="match status" value="1"/>
</dbReference>
<evidence type="ECO:0000256" key="1">
    <source>
        <dbReference type="ARBA" id="ARBA00022741"/>
    </source>
</evidence>
<dbReference type="Gene3D" id="1.10.8.60">
    <property type="match status" value="1"/>
</dbReference>
<dbReference type="SUPFAM" id="SSF46689">
    <property type="entry name" value="Homeodomain-like"/>
    <property type="match status" value="1"/>
</dbReference>
<dbReference type="InterPro" id="IPR003593">
    <property type="entry name" value="AAA+_ATPase"/>
</dbReference>
<dbReference type="PROSITE" id="PS50110">
    <property type="entry name" value="RESPONSE_REGULATORY"/>
    <property type="match status" value="1"/>
</dbReference>
<dbReference type="InterPro" id="IPR002078">
    <property type="entry name" value="Sigma_54_int"/>
</dbReference>
<dbReference type="InterPro" id="IPR027417">
    <property type="entry name" value="P-loop_NTPase"/>
</dbReference>
<dbReference type="SUPFAM" id="SSF52172">
    <property type="entry name" value="CheY-like"/>
    <property type="match status" value="1"/>
</dbReference>
<feature type="modified residue" description="4-aspartylphosphate" evidence="5">
    <location>
        <position position="55"/>
    </location>
</feature>
<dbReference type="GO" id="GO:0006355">
    <property type="term" value="P:regulation of DNA-templated transcription"/>
    <property type="evidence" value="ECO:0007669"/>
    <property type="project" value="InterPro"/>
</dbReference>
<dbReference type="SMART" id="SM00448">
    <property type="entry name" value="REC"/>
    <property type="match status" value="1"/>
</dbReference>
<dbReference type="InterPro" id="IPR001789">
    <property type="entry name" value="Sig_transdc_resp-reg_receiver"/>
</dbReference>
<dbReference type="Pfam" id="PF25601">
    <property type="entry name" value="AAA_lid_14"/>
    <property type="match status" value="1"/>
</dbReference>
<comment type="caution">
    <text evidence="8">The sequence shown here is derived from an EMBL/GenBank/DDBJ whole genome shotgun (WGS) entry which is preliminary data.</text>
</comment>
<evidence type="ECO:0000256" key="5">
    <source>
        <dbReference type="PROSITE-ProRule" id="PRU00169"/>
    </source>
</evidence>
<evidence type="ECO:0000259" key="7">
    <source>
        <dbReference type="PROSITE" id="PS50110"/>
    </source>
</evidence>
<dbReference type="Proteomes" id="UP001241110">
    <property type="component" value="Unassembled WGS sequence"/>
</dbReference>